<gene>
    <name evidence="3" type="ORF">M404DRAFT_157639</name>
</gene>
<dbReference type="GO" id="GO:0005739">
    <property type="term" value="C:mitochondrion"/>
    <property type="evidence" value="ECO:0007669"/>
    <property type="project" value="TreeGrafter"/>
</dbReference>
<dbReference type="GO" id="GO:0003729">
    <property type="term" value="F:mRNA binding"/>
    <property type="evidence" value="ECO:0007669"/>
    <property type="project" value="TreeGrafter"/>
</dbReference>
<dbReference type="GO" id="GO:0006396">
    <property type="term" value="P:RNA processing"/>
    <property type="evidence" value="ECO:0007669"/>
    <property type="project" value="TreeGrafter"/>
</dbReference>
<organism evidence="3 4">
    <name type="scientific">Pisolithus tinctorius Marx 270</name>
    <dbReference type="NCBI Taxonomy" id="870435"/>
    <lineage>
        <taxon>Eukaryota</taxon>
        <taxon>Fungi</taxon>
        <taxon>Dikarya</taxon>
        <taxon>Basidiomycota</taxon>
        <taxon>Agaricomycotina</taxon>
        <taxon>Agaricomycetes</taxon>
        <taxon>Agaricomycetidae</taxon>
        <taxon>Boletales</taxon>
        <taxon>Sclerodermatineae</taxon>
        <taxon>Pisolithaceae</taxon>
        <taxon>Pisolithus</taxon>
    </lineage>
</organism>
<reference evidence="4" key="2">
    <citation type="submission" date="2015-01" db="EMBL/GenBank/DDBJ databases">
        <title>Evolutionary Origins and Diversification of the Mycorrhizal Mutualists.</title>
        <authorList>
            <consortium name="DOE Joint Genome Institute"/>
            <consortium name="Mycorrhizal Genomics Consortium"/>
            <person name="Kohler A."/>
            <person name="Kuo A."/>
            <person name="Nagy L.G."/>
            <person name="Floudas D."/>
            <person name="Copeland A."/>
            <person name="Barry K.W."/>
            <person name="Cichocki N."/>
            <person name="Veneault-Fourrey C."/>
            <person name="LaButti K."/>
            <person name="Lindquist E.A."/>
            <person name="Lipzen A."/>
            <person name="Lundell T."/>
            <person name="Morin E."/>
            <person name="Murat C."/>
            <person name="Riley R."/>
            <person name="Ohm R."/>
            <person name="Sun H."/>
            <person name="Tunlid A."/>
            <person name="Henrissat B."/>
            <person name="Grigoriev I.V."/>
            <person name="Hibbett D.S."/>
            <person name="Martin F."/>
        </authorList>
    </citation>
    <scope>NUCLEOTIDE SEQUENCE [LARGE SCALE GENOMIC DNA]</scope>
    <source>
        <strain evidence="4">Marx 270</strain>
    </source>
</reference>
<feature type="region of interest" description="Disordered" evidence="2">
    <location>
        <begin position="160"/>
        <end position="191"/>
    </location>
</feature>
<dbReference type="InParanoid" id="A0A0C3NSI5"/>
<dbReference type="Pfam" id="PF13812">
    <property type="entry name" value="PPR_3"/>
    <property type="match status" value="2"/>
</dbReference>
<feature type="compositionally biased region" description="Basic residues" evidence="2">
    <location>
        <begin position="116"/>
        <end position="126"/>
    </location>
</feature>
<sequence>MLPKVTSHLFLHTSRAVALVQNQSGTLRNVLQYQSSGSTSTVPWATGTGSSWGGAGTGAGPGGAKFNAGSKFYTGYTGAGRAVTQANTTAGNDLVKDDDKEDVSVSFVKAPQSSSRHSRPLARRHSFSLPSGPRDLQPETSTGILHSVQLHLRARHTFAPSTEHEQQNRQQPSESPPPLPADDSSQSSFAASVEEAFATKNVPRLAQLIMELTDRDHDVQKSLRSIDARARRRRLGAQTSNTIHEAAVEEADAKGKDALLAEDNFRAAMSIFDAACMTSESDAANSQKRSALAFRFPVNVFHALLRSCAYHASIDAALRVYSHLEARVRQPSAHGSDSFTPFYPSTTAIYYLLSTYVNANDLSGATEVFNEFKDLCARDQIANLESGSQVRVWNKMLEAYFHAGQPAGALRLLETMMDAENTDKTQSEKVLVPSPASSTFTTIISGFCNQISNGPVNSGAAPVSSPQPDIATALSWFNRLLLQPNPSVNPYESSSEPTRPDQKAWTVMLEMLCQAVSTDKSRIQDLNRLFGVLVDCAAKDGLEVKPTIRSMVLNTNVRFLEQATHPEDKDLAHASLAFLVHHISLNKDHRPSLLQISESMALLATVYLPLVRFGMAGKAWELAKGLVAQELSVTEETLNKDEKPEAKMSGELLNKVVPFALEAIVSSSSETPILSETLQVMRYIVRTGMKPTAAMAPYHLHAFMVSPIETQHNLVQSDYETLLSCALALPVNPSANELPQGCAYQSLPALLKVFDNANIGSHMQAVPRKLALAVMTALHDSLDANQLAEFFESVGPVFQRFKRPQPPPAPVTESPTPRTPIIIDSELSRYIDEWFPSNRSLTVYDGYARLQEAISAPSPRYPHPAALGRLINGLGRARDIPALQSVYDTAQQVIFSPYVSANPPWQSQAWFQIEDQMIIAYAHAGDMESAYVHRDRISAAGGVPSPDAYGSLIECVRDTTDDTSNAMALFTECQMRGTKPNVYLYNTIISKLAKARKADFALDLFEQMKTNTSLRPSSITYGAVIAACARVGDAQAAERLFEEMADQPNFKPRIPPYNTMMQMYTHTKPDRERVLHYYDLMIKAGIKPSAHTYKLLVDAYGTIEPIDIKAAEETFKKIESSTEVSLQGTHWAALINAYGCVLKDLDKAISTFDSIASHPSARRNPLNPLPDAVTYESLINVFVINKRMDHAVTYLAKLQASGVHMTAYIANLLIKGYAAAGNIEEARRVFESLADPPSGVAAPNNHVPHHPAASSSVPPSAPSYREVCRVGRVHCVIVELTSSFASHRHGKRCSALNSVMDTAIVRLHC</sequence>
<feature type="repeat" description="PPR" evidence="1">
    <location>
        <begin position="981"/>
        <end position="1011"/>
    </location>
</feature>
<evidence type="ECO:0000256" key="1">
    <source>
        <dbReference type="PROSITE-ProRule" id="PRU00708"/>
    </source>
</evidence>
<dbReference type="OrthoDB" id="411857at2759"/>
<evidence type="ECO:0000256" key="2">
    <source>
        <dbReference type="SAM" id="MobiDB-lite"/>
    </source>
</evidence>
<dbReference type="EMBL" id="KN832015">
    <property type="protein sequence ID" value="KIN98465.1"/>
    <property type="molecule type" value="Genomic_DNA"/>
</dbReference>
<evidence type="ECO:0000313" key="4">
    <source>
        <dbReference type="Proteomes" id="UP000054217"/>
    </source>
</evidence>
<dbReference type="PROSITE" id="PS51375">
    <property type="entry name" value="PPR"/>
    <property type="match status" value="3"/>
</dbReference>
<reference evidence="3 4" key="1">
    <citation type="submission" date="2014-04" db="EMBL/GenBank/DDBJ databases">
        <authorList>
            <consortium name="DOE Joint Genome Institute"/>
            <person name="Kuo A."/>
            <person name="Kohler A."/>
            <person name="Costa M.D."/>
            <person name="Nagy L.G."/>
            <person name="Floudas D."/>
            <person name="Copeland A."/>
            <person name="Barry K.W."/>
            <person name="Cichocki N."/>
            <person name="Veneault-Fourrey C."/>
            <person name="LaButti K."/>
            <person name="Lindquist E.A."/>
            <person name="Lipzen A."/>
            <person name="Lundell T."/>
            <person name="Morin E."/>
            <person name="Murat C."/>
            <person name="Sun H."/>
            <person name="Tunlid A."/>
            <person name="Henrissat B."/>
            <person name="Grigoriev I.V."/>
            <person name="Hibbett D.S."/>
            <person name="Martin F."/>
            <person name="Nordberg H.P."/>
            <person name="Cantor M.N."/>
            <person name="Hua S.X."/>
        </authorList>
    </citation>
    <scope>NUCLEOTIDE SEQUENCE [LARGE SCALE GENOMIC DNA]</scope>
    <source>
        <strain evidence="3 4">Marx 270</strain>
    </source>
</reference>
<dbReference type="HOGENOM" id="CLU_002074_1_0_1"/>
<feature type="region of interest" description="Disordered" evidence="2">
    <location>
        <begin position="105"/>
        <end position="140"/>
    </location>
</feature>
<dbReference type="SUPFAM" id="SSF81901">
    <property type="entry name" value="HCP-like"/>
    <property type="match status" value="1"/>
</dbReference>
<dbReference type="GO" id="GO:0007005">
    <property type="term" value="P:mitochondrion organization"/>
    <property type="evidence" value="ECO:0007669"/>
    <property type="project" value="TreeGrafter"/>
</dbReference>
<feature type="region of interest" description="Disordered" evidence="2">
    <location>
        <begin position="1240"/>
        <end position="1260"/>
    </location>
</feature>
<dbReference type="Proteomes" id="UP000054217">
    <property type="component" value="Unassembled WGS sequence"/>
</dbReference>
<proteinExistence type="predicted"/>
<evidence type="ECO:0000313" key="3">
    <source>
        <dbReference type="EMBL" id="KIN98465.1"/>
    </source>
</evidence>
<keyword evidence="4" id="KW-1185">Reference proteome</keyword>
<dbReference type="InterPro" id="IPR011990">
    <property type="entry name" value="TPR-like_helical_dom_sf"/>
</dbReference>
<feature type="compositionally biased region" description="Low complexity" evidence="2">
    <location>
        <begin position="181"/>
        <end position="191"/>
    </location>
</feature>
<dbReference type="InterPro" id="IPR002885">
    <property type="entry name" value="PPR_rpt"/>
</dbReference>
<feature type="repeat" description="PPR" evidence="1">
    <location>
        <begin position="1017"/>
        <end position="1047"/>
    </location>
</feature>
<name>A0A0C3NSI5_PISTI</name>
<dbReference type="NCBIfam" id="TIGR00756">
    <property type="entry name" value="PPR"/>
    <property type="match status" value="2"/>
</dbReference>
<dbReference type="PANTHER" id="PTHR47934">
    <property type="entry name" value="PENTATRICOPEPTIDE REPEAT-CONTAINING PROTEIN PET309, MITOCHONDRIAL"/>
    <property type="match status" value="1"/>
</dbReference>
<dbReference type="PANTHER" id="PTHR47934:SF6">
    <property type="entry name" value="MITOCHONDRIAL GROUP I INTRON SPLICING FACTOR CCM1-RELATED"/>
    <property type="match status" value="1"/>
</dbReference>
<dbReference type="STRING" id="870435.A0A0C3NSI5"/>
<dbReference type="InterPro" id="IPR051114">
    <property type="entry name" value="Mito_RNA_Proc_CCM1"/>
</dbReference>
<protein>
    <submittedName>
        <fullName evidence="3">Uncharacterized protein</fullName>
    </submittedName>
</protein>
<dbReference type="Pfam" id="PF01535">
    <property type="entry name" value="PPR"/>
    <property type="match status" value="3"/>
</dbReference>
<accession>A0A0C3NSI5</accession>
<dbReference type="Gene3D" id="1.25.40.10">
    <property type="entry name" value="Tetratricopeptide repeat domain"/>
    <property type="match status" value="3"/>
</dbReference>
<feature type="repeat" description="PPR" evidence="1">
    <location>
        <begin position="1171"/>
        <end position="1205"/>
    </location>
</feature>